<dbReference type="EMBL" id="DRLD01000308">
    <property type="protein sequence ID" value="HED11214.1"/>
    <property type="molecule type" value="Genomic_DNA"/>
</dbReference>
<organism evidence="2">
    <name type="scientific">Caldithrix abyssi</name>
    <dbReference type="NCBI Taxonomy" id="187145"/>
    <lineage>
        <taxon>Bacteria</taxon>
        <taxon>Pseudomonadati</taxon>
        <taxon>Calditrichota</taxon>
        <taxon>Calditrichia</taxon>
        <taxon>Calditrichales</taxon>
        <taxon>Calditrichaceae</taxon>
        <taxon>Caldithrix</taxon>
    </lineage>
</organism>
<name>A0A7V1LNE8_CALAY</name>
<dbReference type="Proteomes" id="UP000886005">
    <property type="component" value="Unassembled WGS sequence"/>
</dbReference>
<dbReference type="GO" id="GO:0008233">
    <property type="term" value="F:peptidase activity"/>
    <property type="evidence" value="ECO:0007669"/>
    <property type="project" value="UniProtKB-KW"/>
</dbReference>
<sequence>MPVYLKNSDVQETEEITLHPVLETAAHPELKLSLPNFNIILHYDRQHSYDYIVEMLSNIFGYSPSTAFEMCCKLDISGRLVVFTGNRDQAELKRHQIINYGPDWRIPGCNDSMKATLEIAHPVVDFSVN</sequence>
<dbReference type="GO" id="GO:0006508">
    <property type="term" value="P:proteolysis"/>
    <property type="evidence" value="ECO:0007669"/>
    <property type="project" value="UniProtKB-KW"/>
</dbReference>
<reference evidence="2" key="1">
    <citation type="journal article" date="2020" name="mSystems">
        <title>Genome- and Community-Level Interaction Insights into Carbon Utilization and Element Cycling Functions of Hydrothermarchaeota in Hydrothermal Sediment.</title>
        <authorList>
            <person name="Zhou Z."/>
            <person name="Liu Y."/>
            <person name="Xu W."/>
            <person name="Pan J."/>
            <person name="Luo Z.H."/>
            <person name="Li M."/>
        </authorList>
    </citation>
    <scope>NUCLEOTIDE SEQUENCE [LARGE SCALE GENOMIC DNA]</scope>
    <source>
        <strain evidence="2">HyVt-456</strain>
    </source>
</reference>
<keyword evidence="2" id="KW-0378">Hydrolase</keyword>
<protein>
    <submittedName>
        <fullName evidence="2">ATP-dependent Clp protease adaptor ClpS</fullName>
    </submittedName>
</protein>
<accession>A0A7V1LNE8</accession>
<dbReference type="Gene3D" id="3.30.1390.10">
    <property type="match status" value="1"/>
</dbReference>
<dbReference type="InterPro" id="IPR003769">
    <property type="entry name" value="ClpS_core"/>
</dbReference>
<comment type="caution">
    <text evidence="2">The sequence shown here is derived from an EMBL/GenBank/DDBJ whole genome shotgun (WGS) entry which is preliminary data.</text>
</comment>
<evidence type="ECO:0000313" key="2">
    <source>
        <dbReference type="EMBL" id="HED11214.1"/>
    </source>
</evidence>
<evidence type="ECO:0000259" key="1">
    <source>
        <dbReference type="Pfam" id="PF02617"/>
    </source>
</evidence>
<dbReference type="InterPro" id="IPR014719">
    <property type="entry name" value="Ribosomal_bL12_C/ClpS-like"/>
</dbReference>
<dbReference type="GO" id="GO:0030163">
    <property type="term" value="P:protein catabolic process"/>
    <property type="evidence" value="ECO:0007669"/>
    <property type="project" value="InterPro"/>
</dbReference>
<proteinExistence type="predicted"/>
<dbReference type="AlphaFoldDB" id="A0A7V1LNE8"/>
<gene>
    <name evidence="2" type="ORF">ENJ10_11045</name>
</gene>
<feature type="domain" description="Adaptor protein ClpS core" evidence="1">
    <location>
        <begin position="35"/>
        <end position="99"/>
    </location>
</feature>
<keyword evidence="2" id="KW-0645">Protease</keyword>
<dbReference type="SUPFAM" id="SSF54736">
    <property type="entry name" value="ClpS-like"/>
    <property type="match status" value="1"/>
</dbReference>
<dbReference type="Pfam" id="PF02617">
    <property type="entry name" value="ClpS"/>
    <property type="match status" value="1"/>
</dbReference>